<gene>
    <name evidence="2" type="ORF">K435DRAFT_821707</name>
</gene>
<dbReference type="OrthoDB" id="2505969at2759"/>
<feature type="region of interest" description="Disordered" evidence="1">
    <location>
        <begin position="851"/>
        <end position="920"/>
    </location>
</feature>
<dbReference type="PANTHER" id="PTHR33096:SF1">
    <property type="entry name" value="CXC1-LIKE CYSTEINE CLUSTER ASSOCIATED WITH KDZ TRANSPOSASES DOMAIN-CONTAINING PROTEIN"/>
    <property type="match status" value="1"/>
</dbReference>
<evidence type="ECO:0000313" key="3">
    <source>
        <dbReference type="Proteomes" id="UP000297245"/>
    </source>
</evidence>
<dbReference type="EMBL" id="ML179414">
    <property type="protein sequence ID" value="THU88290.1"/>
    <property type="molecule type" value="Genomic_DNA"/>
</dbReference>
<dbReference type="InterPro" id="IPR040521">
    <property type="entry name" value="KDZ"/>
</dbReference>
<evidence type="ECO:0000256" key="1">
    <source>
        <dbReference type="SAM" id="MobiDB-lite"/>
    </source>
</evidence>
<sequence length="936" mass="107615">MLVDDIDFSAGPDDNHVQGVDVSLPDPERSTESFVIEVSDLIKPRRSRYPIHSKRIRSQRKDKRTWRDRLHATQAKWDALVEPLTDAFVSWKYSDTVPSVTTSKNPSDFQDNSGFDFGIEILDIHNLARSALITRDEHTEAAVALVQAGFLGNTPEQPSIAVSLRTLQLFYDIRLFKASFSIEAFTRVLCHIVYRRFYRTAVSNAFDVYLAVRRNLDRRVSKVLGRDTPHYRVLNSCPACCYKLEEEPHLIFSRMWVCDGNNSLRRMASLGDRRTGDTRVFQGSDYYLPVEFVNKYADEVKSKPENKPNSDDEDEDNHDNNLEDGGDPTDGSTSNLLSNCTNNWKAASADSKKRMWNIFDETGLFASACRHGLILWLADMVRSGELAKYALAMVGTALEVFGDDWIMGYDIGCSFSQTIKSSSLAPQFNKRNCRTCVNAFHGYSHNFLCQLFFHPINIPGMGLEDLETLERVFSSSNQLASITRYATAYRRRVLIDLFFHQWDEEKYCNLANMLYNNYIQALTAIQEEGQELAEGLATLGLTAEDLEKYFDDESQHFQSLGTETEEDLHAVAYVELLQNYREISKQFENASSQFRTQTPADYHALHPSDSYSQNLSITRKTETSRRYLSEKRDQVHFELVQLECSMNIAEGQRWKPTDPIYLKTLEYMSVREYRQALEHLHKLVVQRLYELHRLNLSQTGYKMRTHIASALQRRSKAIQHAVKRYNAAAQVLKPPHPTLDWTKVSHFSFLDQFNILQDTRHSLFDKPWSRPVIRELMKKHRRVLRSKEEIVRCNVELRRLHTSIVDEDRHFSDVLKKVGPTPMYGPIAEYIQHRRRINQYLMERIQQTYDLEDFSGTPRPGVRKGSSTTTPPLPSNASHPMTNPNPPILNDPPCDDKARDYAASDSDSDEDRERDDDLNQGIGAVVDFISNLSVHG</sequence>
<accession>A0A4S8LHG2</accession>
<reference evidence="2 3" key="1">
    <citation type="journal article" date="2019" name="Nat. Ecol. Evol.">
        <title>Megaphylogeny resolves global patterns of mushroom evolution.</title>
        <authorList>
            <person name="Varga T."/>
            <person name="Krizsan K."/>
            <person name="Foldi C."/>
            <person name="Dima B."/>
            <person name="Sanchez-Garcia M."/>
            <person name="Sanchez-Ramirez S."/>
            <person name="Szollosi G.J."/>
            <person name="Szarkandi J.G."/>
            <person name="Papp V."/>
            <person name="Albert L."/>
            <person name="Andreopoulos W."/>
            <person name="Angelini C."/>
            <person name="Antonin V."/>
            <person name="Barry K.W."/>
            <person name="Bougher N.L."/>
            <person name="Buchanan P."/>
            <person name="Buyck B."/>
            <person name="Bense V."/>
            <person name="Catcheside P."/>
            <person name="Chovatia M."/>
            <person name="Cooper J."/>
            <person name="Damon W."/>
            <person name="Desjardin D."/>
            <person name="Finy P."/>
            <person name="Geml J."/>
            <person name="Haridas S."/>
            <person name="Hughes K."/>
            <person name="Justo A."/>
            <person name="Karasinski D."/>
            <person name="Kautmanova I."/>
            <person name="Kiss B."/>
            <person name="Kocsube S."/>
            <person name="Kotiranta H."/>
            <person name="LaButti K.M."/>
            <person name="Lechner B.E."/>
            <person name="Liimatainen K."/>
            <person name="Lipzen A."/>
            <person name="Lukacs Z."/>
            <person name="Mihaltcheva S."/>
            <person name="Morgado L.N."/>
            <person name="Niskanen T."/>
            <person name="Noordeloos M.E."/>
            <person name="Ohm R.A."/>
            <person name="Ortiz-Santana B."/>
            <person name="Ovrebo C."/>
            <person name="Racz N."/>
            <person name="Riley R."/>
            <person name="Savchenko A."/>
            <person name="Shiryaev A."/>
            <person name="Soop K."/>
            <person name="Spirin V."/>
            <person name="Szebenyi C."/>
            <person name="Tomsovsky M."/>
            <person name="Tulloss R.E."/>
            <person name="Uehling J."/>
            <person name="Grigoriev I.V."/>
            <person name="Vagvolgyi C."/>
            <person name="Papp T."/>
            <person name="Martin F.M."/>
            <person name="Miettinen O."/>
            <person name="Hibbett D.S."/>
            <person name="Nagy L.G."/>
        </authorList>
    </citation>
    <scope>NUCLEOTIDE SEQUENCE [LARGE SCALE GENOMIC DNA]</scope>
    <source>
        <strain evidence="2 3">CBS 962.96</strain>
    </source>
</reference>
<dbReference type="Pfam" id="PF18758">
    <property type="entry name" value="KDZ"/>
    <property type="match status" value="1"/>
</dbReference>
<feature type="compositionally biased region" description="Acidic residues" evidence="1">
    <location>
        <begin position="906"/>
        <end position="918"/>
    </location>
</feature>
<feature type="compositionally biased region" description="Polar residues" evidence="1">
    <location>
        <begin position="865"/>
        <end position="882"/>
    </location>
</feature>
<name>A0A4S8LHG2_DENBC</name>
<organism evidence="2 3">
    <name type="scientific">Dendrothele bispora (strain CBS 962.96)</name>
    <dbReference type="NCBI Taxonomy" id="1314807"/>
    <lineage>
        <taxon>Eukaryota</taxon>
        <taxon>Fungi</taxon>
        <taxon>Dikarya</taxon>
        <taxon>Basidiomycota</taxon>
        <taxon>Agaricomycotina</taxon>
        <taxon>Agaricomycetes</taxon>
        <taxon>Agaricomycetidae</taxon>
        <taxon>Agaricales</taxon>
        <taxon>Agaricales incertae sedis</taxon>
        <taxon>Dendrothele</taxon>
    </lineage>
</organism>
<evidence type="ECO:0008006" key="4">
    <source>
        <dbReference type="Google" id="ProtNLM"/>
    </source>
</evidence>
<dbReference type="Proteomes" id="UP000297245">
    <property type="component" value="Unassembled WGS sequence"/>
</dbReference>
<feature type="compositionally biased region" description="Acidic residues" evidence="1">
    <location>
        <begin position="311"/>
        <end position="327"/>
    </location>
</feature>
<evidence type="ECO:0000313" key="2">
    <source>
        <dbReference type="EMBL" id="THU88290.1"/>
    </source>
</evidence>
<protein>
    <recommendedName>
        <fullName evidence="4">CxC1-like cysteine cluster associated with KDZ transposases domain-containing protein</fullName>
    </recommendedName>
</protein>
<dbReference type="PANTHER" id="PTHR33096">
    <property type="entry name" value="CXC2 DOMAIN-CONTAINING PROTEIN"/>
    <property type="match status" value="1"/>
</dbReference>
<proteinExistence type="predicted"/>
<feature type="compositionally biased region" description="Basic and acidic residues" evidence="1">
    <location>
        <begin position="299"/>
        <end position="310"/>
    </location>
</feature>
<dbReference type="AlphaFoldDB" id="A0A4S8LHG2"/>
<feature type="region of interest" description="Disordered" evidence="1">
    <location>
        <begin position="299"/>
        <end position="336"/>
    </location>
</feature>
<keyword evidence="3" id="KW-1185">Reference proteome</keyword>